<feature type="domain" description="Retrotransposon gag" evidence="2">
    <location>
        <begin position="121"/>
        <end position="176"/>
    </location>
</feature>
<feature type="compositionally biased region" description="Low complexity" evidence="1">
    <location>
        <begin position="366"/>
        <end position="378"/>
    </location>
</feature>
<feature type="compositionally biased region" description="Basic and acidic residues" evidence="1">
    <location>
        <begin position="614"/>
        <end position="628"/>
    </location>
</feature>
<proteinExistence type="predicted"/>
<protein>
    <recommendedName>
        <fullName evidence="2">Retrotransposon gag domain-containing protein</fullName>
    </recommendedName>
</protein>
<dbReference type="PANTHER" id="PTHR33223">
    <property type="entry name" value="CCHC-TYPE DOMAIN-CONTAINING PROTEIN"/>
    <property type="match status" value="1"/>
</dbReference>
<accession>A0AAW2XKC0</accession>
<feature type="region of interest" description="Disordered" evidence="1">
    <location>
        <begin position="604"/>
        <end position="628"/>
    </location>
</feature>
<reference evidence="3" key="1">
    <citation type="submission" date="2020-06" db="EMBL/GenBank/DDBJ databases">
        <authorList>
            <person name="Li T."/>
            <person name="Hu X."/>
            <person name="Zhang T."/>
            <person name="Song X."/>
            <person name="Zhang H."/>
            <person name="Dai N."/>
            <person name="Sheng W."/>
            <person name="Hou X."/>
            <person name="Wei L."/>
        </authorList>
    </citation>
    <scope>NUCLEOTIDE SEQUENCE</scope>
    <source>
        <strain evidence="3">KEN1</strain>
        <tissue evidence="3">Leaf</tissue>
    </source>
</reference>
<dbReference type="AlphaFoldDB" id="A0AAW2XKC0"/>
<dbReference type="Pfam" id="PF03732">
    <property type="entry name" value="Retrotrans_gag"/>
    <property type="match status" value="1"/>
</dbReference>
<comment type="caution">
    <text evidence="3">The sequence shown here is derived from an EMBL/GenBank/DDBJ whole genome shotgun (WGS) entry which is preliminary data.</text>
</comment>
<name>A0AAW2XKC0_9LAMI</name>
<evidence type="ECO:0000256" key="1">
    <source>
        <dbReference type="SAM" id="MobiDB-lite"/>
    </source>
</evidence>
<evidence type="ECO:0000313" key="3">
    <source>
        <dbReference type="EMBL" id="KAL0453584.1"/>
    </source>
</evidence>
<reference evidence="3" key="2">
    <citation type="journal article" date="2024" name="Plant">
        <title>Genomic evolution and insights into agronomic trait innovations of Sesamum species.</title>
        <authorList>
            <person name="Miao H."/>
            <person name="Wang L."/>
            <person name="Qu L."/>
            <person name="Liu H."/>
            <person name="Sun Y."/>
            <person name="Le M."/>
            <person name="Wang Q."/>
            <person name="Wei S."/>
            <person name="Zheng Y."/>
            <person name="Lin W."/>
            <person name="Duan Y."/>
            <person name="Cao H."/>
            <person name="Xiong S."/>
            <person name="Wang X."/>
            <person name="Wei L."/>
            <person name="Li C."/>
            <person name="Ma Q."/>
            <person name="Ju M."/>
            <person name="Zhao R."/>
            <person name="Li G."/>
            <person name="Mu C."/>
            <person name="Tian Q."/>
            <person name="Mei H."/>
            <person name="Zhang T."/>
            <person name="Gao T."/>
            <person name="Zhang H."/>
        </authorList>
    </citation>
    <scope>NUCLEOTIDE SEQUENCE</scope>
    <source>
        <strain evidence="3">KEN1</strain>
    </source>
</reference>
<organism evidence="3">
    <name type="scientific">Sesamum latifolium</name>
    <dbReference type="NCBI Taxonomy" id="2727402"/>
    <lineage>
        <taxon>Eukaryota</taxon>
        <taxon>Viridiplantae</taxon>
        <taxon>Streptophyta</taxon>
        <taxon>Embryophyta</taxon>
        <taxon>Tracheophyta</taxon>
        <taxon>Spermatophyta</taxon>
        <taxon>Magnoliopsida</taxon>
        <taxon>eudicotyledons</taxon>
        <taxon>Gunneridae</taxon>
        <taxon>Pentapetalae</taxon>
        <taxon>asterids</taxon>
        <taxon>lamiids</taxon>
        <taxon>Lamiales</taxon>
        <taxon>Pedaliaceae</taxon>
        <taxon>Sesamum</taxon>
    </lineage>
</organism>
<dbReference type="PANTHER" id="PTHR33223:SF10">
    <property type="entry name" value="AMINOTRANSFERASE-LIKE PLANT MOBILE DOMAIN-CONTAINING PROTEIN"/>
    <property type="match status" value="1"/>
</dbReference>
<dbReference type="InterPro" id="IPR005162">
    <property type="entry name" value="Retrotrans_gag_dom"/>
</dbReference>
<sequence>MPPADRRQGAPQSAPHEVPPQWLARFGCLQKGLQEVQHQIGGAPDDEIQGVPFSEEIMADELPLNWKEPNLPKYDGTTDPQEHLSCFENIALLHRYTASQVPCIREHLHTIGPTVVQSIALGFIRSFEEFRSLFLNHFASSKRCQKIILSLFSLQQREGESVKEYLQRFNLAALEASPQKISLPRGRLPLAARTPCGRALADKTPCSSNLLGQKDSLLTKESSVIKTPPKLGNKFQQYLTEDKISLCPILTNFPENRGYGQTPVGRGHPPPSKYSHRVLQVAESFRSWSLVWWRGLRVTYALMCWASGLNGPPSLWAFLFKVALSGPCQGGGHRALAGWTSDESIQFVGESNPGEDPSEANSRMVGSQSVGPSSGQRQSLRRMAVNYRRLIDEEEEEIEGDASSPEMKKIITGPTPVRPSSSVHLDPSSLQTSHITQMREEFFIPDSQLSILLVPRLVLLFLMPTVFFLSCPTDIMFNKYFHEFSDKEREKGGNTPPLILPEGPCLQCLQGKKAYVSPGGSPSEGPAKRTRASSTGLLLRSSFTQEEGETSLAISLMWGVVTPEDRRLLAPLGREDLERKAALHLLKGMAACDTVFSRYQGMPPAVSGETSAQKMEEKIQRLERRMPS</sequence>
<gene>
    <name evidence="3" type="ORF">Slati_1336500</name>
</gene>
<feature type="region of interest" description="Disordered" evidence="1">
    <location>
        <begin position="347"/>
        <end position="379"/>
    </location>
</feature>
<dbReference type="EMBL" id="JACGWN010000004">
    <property type="protein sequence ID" value="KAL0453584.1"/>
    <property type="molecule type" value="Genomic_DNA"/>
</dbReference>
<evidence type="ECO:0000259" key="2">
    <source>
        <dbReference type="Pfam" id="PF03732"/>
    </source>
</evidence>